<dbReference type="RefSeq" id="XP_025379867.1">
    <property type="nucleotide sequence ID" value="XM_025518612.1"/>
</dbReference>
<dbReference type="GO" id="GO:0016757">
    <property type="term" value="F:glycosyltransferase activity"/>
    <property type="evidence" value="ECO:0007669"/>
    <property type="project" value="UniProtKB-KW"/>
</dbReference>
<comment type="pathway">
    <text evidence="7">Protein modification; protein glycosylation.</text>
</comment>
<gene>
    <name evidence="8" type="ORF">FA10DRAFT_224566</name>
</gene>
<dbReference type="PANTHER" id="PTHR16433">
    <property type="entry name" value="DOLICHOL-PHOSPHATE MANNOSYLTRANSFERASE SUBUNIT 3"/>
    <property type="match status" value="1"/>
</dbReference>
<evidence type="ECO:0000256" key="4">
    <source>
        <dbReference type="ARBA" id="ARBA00022824"/>
    </source>
</evidence>
<keyword evidence="6 7" id="KW-0472">Membrane</keyword>
<keyword evidence="8" id="KW-0328">Glycosyltransferase</keyword>
<keyword evidence="8" id="KW-0808">Transferase</keyword>
<feature type="transmembrane region" description="Helical" evidence="7">
    <location>
        <begin position="43"/>
        <end position="64"/>
    </location>
</feature>
<keyword evidence="3 7" id="KW-0812">Transmembrane</keyword>
<sequence>MTRATRFFTAVGAFSLIWVLLLLDILPLPLVPHEVKHQILPALPWWVLVSTGSYLLFEMGWGIFNFNDVPKAYDDLLIDIKNAKDFLAAKGVNVD</sequence>
<feature type="transmembrane region" description="Helical" evidence="7">
    <location>
        <begin position="7"/>
        <end position="31"/>
    </location>
</feature>
<protein>
    <recommendedName>
        <fullName evidence="7">Dolichol-phosphate mannosyltransferase subunit 3</fullName>
    </recommendedName>
</protein>
<dbReference type="OrthoDB" id="2014333at2759"/>
<dbReference type="UniPathway" id="UPA00378"/>
<dbReference type="PANTHER" id="PTHR16433:SF0">
    <property type="entry name" value="DOLICHOL-PHOSPHATE MANNOSYLTRANSFERASE SUBUNIT 3"/>
    <property type="match status" value="1"/>
</dbReference>
<organism evidence="8 9">
    <name type="scientific">Acaromyces ingoldii</name>
    <dbReference type="NCBI Taxonomy" id="215250"/>
    <lineage>
        <taxon>Eukaryota</taxon>
        <taxon>Fungi</taxon>
        <taxon>Dikarya</taxon>
        <taxon>Basidiomycota</taxon>
        <taxon>Ustilaginomycotina</taxon>
        <taxon>Exobasidiomycetes</taxon>
        <taxon>Exobasidiales</taxon>
        <taxon>Cryptobasidiaceae</taxon>
        <taxon>Acaromyces</taxon>
    </lineage>
</organism>
<dbReference type="GO" id="GO:0006506">
    <property type="term" value="P:GPI anchor biosynthetic process"/>
    <property type="evidence" value="ECO:0007669"/>
    <property type="project" value="TreeGrafter"/>
</dbReference>
<proteinExistence type="inferred from homology"/>
<dbReference type="InParanoid" id="A0A316YTQ8"/>
<dbReference type="EMBL" id="KZ819634">
    <property type="protein sequence ID" value="PWN92669.1"/>
    <property type="molecule type" value="Genomic_DNA"/>
</dbReference>
<dbReference type="GO" id="GO:0005789">
    <property type="term" value="C:endoplasmic reticulum membrane"/>
    <property type="evidence" value="ECO:0007669"/>
    <property type="project" value="UniProtKB-SubCell"/>
</dbReference>
<dbReference type="GeneID" id="37040528"/>
<dbReference type="GO" id="GO:0033185">
    <property type="term" value="C:dolichol-phosphate-mannose synthase complex"/>
    <property type="evidence" value="ECO:0007669"/>
    <property type="project" value="TreeGrafter"/>
</dbReference>
<dbReference type="Pfam" id="PF08285">
    <property type="entry name" value="DPM3"/>
    <property type="match status" value="1"/>
</dbReference>
<dbReference type="InterPro" id="IPR013174">
    <property type="entry name" value="DPM3"/>
</dbReference>
<reference evidence="8 9" key="1">
    <citation type="journal article" date="2018" name="Mol. Biol. Evol.">
        <title>Broad Genomic Sampling Reveals a Smut Pathogenic Ancestry of the Fungal Clade Ustilaginomycotina.</title>
        <authorList>
            <person name="Kijpornyongpan T."/>
            <person name="Mondo S.J."/>
            <person name="Barry K."/>
            <person name="Sandor L."/>
            <person name="Lee J."/>
            <person name="Lipzen A."/>
            <person name="Pangilinan J."/>
            <person name="LaButti K."/>
            <person name="Hainaut M."/>
            <person name="Henrissat B."/>
            <person name="Grigoriev I.V."/>
            <person name="Spatafora J.W."/>
            <person name="Aime M.C."/>
        </authorList>
    </citation>
    <scope>NUCLEOTIDE SEQUENCE [LARGE SCALE GENOMIC DNA]</scope>
    <source>
        <strain evidence="8 9">MCA 4198</strain>
    </source>
</reference>
<comment type="similarity">
    <text evidence="2 7">Belongs to the DPM3 family.</text>
</comment>
<evidence type="ECO:0000256" key="2">
    <source>
        <dbReference type="ARBA" id="ARBA00010430"/>
    </source>
</evidence>
<evidence type="ECO:0000256" key="1">
    <source>
        <dbReference type="ARBA" id="ARBA00004477"/>
    </source>
</evidence>
<dbReference type="AlphaFoldDB" id="A0A316YTQ8"/>
<name>A0A316YTQ8_9BASI</name>
<comment type="function">
    <text evidence="7">Stabilizer subunit of the dolichol-phosphate mannose (DPM) synthase complex; tethers catalytic subunit to the ER.</text>
</comment>
<evidence type="ECO:0000256" key="6">
    <source>
        <dbReference type="ARBA" id="ARBA00023136"/>
    </source>
</evidence>
<evidence type="ECO:0000256" key="3">
    <source>
        <dbReference type="ARBA" id="ARBA00022692"/>
    </source>
</evidence>
<comment type="subunit">
    <text evidence="7">Component of the dolichol-phosphate mannose (DPM) synthase complex.</text>
</comment>
<evidence type="ECO:0000313" key="9">
    <source>
        <dbReference type="Proteomes" id="UP000245768"/>
    </source>
</evidence>
<accession>A0A316YTQ8</accession>
<evidence type="ECO:0000313" key="8">
    <source>
        <dbReference type="EMBL" id="PWN92669.1"/>
    </source>
</evidence>
<evidence type="ECO:0000256" key="7">
    <source>
        <dbReference type="RuleBase" id="RU365085"/>
    </source>
</evidence>
<comment type="subcellular location">
    <subcellularLocation>
        <location evidence="1 7">Endoplasmic reticulum membrane</location>
        <topology evidence="1 7">Multi-pass membrane protein</topology>
    </subcellularLocation>
</comment>
<keyword evidence="9" id="KW-1185">Reference proteome</keyword>
<dbReference type="Proteomes" id="UP000245768">
    <property type="component" value="Unassembled WGS sequence"/>
</dbReference>
<dbReference type="STRING" id="215250.A0A316YTQ8"/>
<keyword evidence="5 7" id="KW-1133">Transmembrane helix</keyword>
<dbReference type="FunCoup" id="A0A316YTQ8">
    <property type="interactions" value="21"/>
</dbReference>
<keyword evidence="4 7" id="KW-0256">Endoplasmic reticulum</keyword>
<evidence type="ECO:0000256" key="5">
    <source>
        <dbReference type="ARBA" id="ARBA00022989"/>
    </source>
</evidence>